<keyword evidence="3" id="KW-1185">Reference proteome</keyword>
<dbReference type="AlphaFoldDB" id="A0A433D4G7"/>
<reference evidence="2 3" key="1">
    <citation type="journal article" date="2018" name="New Phytol.">
        <title>Phylogenomics of Endogonaceae and evolution of mycorrhizas within Mucoromycota.</title>
        <authorList>
            <person name="Chang Y."/>
            <person name="Desiro A."/>
            <person name="Na H."/>
            <person name="Sandor L."/>
            <person name="Lipzen A."/>
            <person name="Clum A."/>
            <person name="Barry K."/>
            <person name="Grigoriev I.V."/>
            <person name="Martin F.M."/>
            <person name="Stajich J.E."/>
            <person name="Smith M.E."/>
            <person name="Bonito G."/>
            <person name="Spatafora J.W."/>
        </authorList>
    </citation>
    <scope>NUCLEOTIDE SEQUENCE [LARGE SCALE GENOMIC DNA]</scope>
    <source>
        <strain evidence="2 3">GMNB39</strain>
    </source>
</reference>
<organism evidence="2 3">
    <name type="scientific">Jimgerdemannia flammicorona</name>
    <dbReference type="NCBI Taxonomy" id="994334"/>
    <lineage>
        <taxon>Eukaryota</taxon>
        <taxon>Fungi</taxon>
        <taxon>Fungi incertae sedis</taxon>
        <taxon>Mucoromycota</taxon>
        <taxon>Mucoromycotina</taxon>
        <taxon>Endogonomycetes</taxon>
        <taxon>Endogonales</taxon>
        <taxon>Endogonaceae</taxon>
        <taxon>Jimgerdemannia</taxon>
    </lineage>
</organism>
<evidence type="ECO:0000256" key="1">
    <source>
        <dbReference type="SAM" id="MobiDB-lite"/>
    </source>
</evidence>
<accession>A0A433D4G7</accession>
<dbReference type="CDD" id="cd00067">
    <property type="entry name" value="GAL4"/>
    <property type="match status" value="1"/>
</dbReference>
<name>A0A433D4G7_9FUNG</name>
<evidence type="ECO:0000313" key="3">
    <source>
        <dbReference type="Proteomes" id="UP000268093"/>
    </source>
</evidence>
<dbReference type="InterPro" id="IPR001138">
    <property type="entry name" value="Zn2Cys6_DnaBD"/>
</dbReference>
<feature type="region of interest" description="Disordered" evidence="1">
    <location>
        <begin position="1"/>
        <end position="31"/>
    </location>
</feature>
<evidence type="ECO:0000313" key="2">
    <source>
        <dbReference type="EMBL" id="RUP45673.1"/>
    </source>
</evidence>
<dbReference type="GO" id="GO:0000981">
    <property type="term" value="F:DNA-binding transcription factor activity, RNA polymerase II-specific"/>
    <property type="evidence" value="ECO:0007669"/>
    <property type="project" value="InterPro"/>
</dbReference>
<proteinExistence type="predicted"/>
<dbReference type="Proteomes" id="UP000268093">
    <property type="component" value="Unassembled WGS sequence"/>
</dbReference>
<sequence>MDASLSLSAPTPEIPVIPKRPQRLLPSPPPTAPIPVSWKYKDCNDCTRLKKRCRSHRIRPPTNRTKPGKVCVRCKAKKRACPGFPCRRCEKAGKVCEPCPPSGGTARSIASTGVMDIDTDALDDTDDVKVAGRGGTPVAMASEDAPWLFPNLNGGTIGGWNESASNSGNFNMGSPGYSSVPSSSNNSSIPSSPFTGSMGNEMFIPGMSPEALPSVPSWITGVNDAQSEEDDFSRYTEIMNDDENDCQVNLDNQHRLGEPRPQSSRFMLSVSIEFVDIRALLNRFHYAMLSSNAFFSAPPPSSAQITGSKTLSATINTATARMPVSLTATVTLHIFDL</sequence>
<evidence type="ECO:0008006" key="4">
    <source>
        <dbReference type="Google" id="ProtNLM"/>
    </source>
</evidence>
<dbReference type="EMBL" id="RBNI01006916">
    <property type="protein sequence ID" value="RUP45673.1"/>
    <property type="molecule type" value="Genomic_DNA"/>
</dbReference>
<gene>
    <name evidence="2" type="ORF">BC936DRAFT_147875</name>
</gene>
<protein>
    <recommendedName>
        <fullName evidence="4">Zn(2)-C6 fungal-type domain-containing protein</fullName>
    </recommendedName>
</protein>
<dbReference type="GO" id="GO:0008270">
    <property type="term" value="F:zinc ion binding"/>
    <property type="evidence" value="ECO:0007669"/>
    <property type="project" value="InterPro"/>
</dbReference>
<comment type="caution">
    <text evidence="2">The sequence shown here is derived from an EMBL/GenBank/DDBJ whole genome shotgun (WGS) entry which is preliminary data.</text>
</comment>